<keyword evidence="2" id="KW-1185">Reference proteome</keyword>
<dbReference type="RefSeq" id="WP_228856141.1">
    <property type="nucleotide sequence ID" value="NZ_AP024086.1"/>
</dbReference>
<organism evidence="1 2">
    <name type="scientific">Desulfomarina profundi</name>
    <dbReference type="NCBI Taxonomy" id="2772557"/>
    <lineage>
        <taxon>Bacteria</taxon>
        <taxon>Pseudomonadati</taxon>
        <taxon>Thermodesulfobacteriota</taxon>
        <taxon>Desulfobulbia</taxon>
        <taxon>Desulfobulbales</taxon>
        <taxon>Desulfobulbaceae</taxon>
        <taxon>Desulfomarina</taxon>
    </lineage>
</organism>
<reference evidence="1" key="1">
    <citation type="submission" date="2020-09" db="EMBL/GenBank/DDBJ databases">
        <title>Desulfogranum mesoprofundum gen. nov., sp. nov., a novel mesophilic, sulfate-reducing chemolithoautotroph isolated from a deep-sea hydrothermal vent chimney in the Suiyo Seamount.</title>
        <authorList>
            <person name="Hashimoto Y."/>
            <person name="Nakagawa S."/>
        </authorList>
    </citation>
    <scope>NUCLEOTIDE SEQUENCE</scope>
    <source>
        <strain evidence="1">KT2</strain>
    </source>
</reference>
<dbReference type="EMBL" id="AP024086">
    <property type="protein sequence ID" value="BCL59966.1"/>
    <property type="molecule type" value="Genomic_DNA"/>
</dbReference>
<dbReference type="KEGG" id="dbk:DGMP_06590"/>
<dbReference type="AlphaFoldDB" id="A0A8D5FRB3"/>
<name>A0A8D5FRB3_9BACT</name>
<protein>
    <submittedName>
        <fullName evidence="1">Uncharacterized protein</fullName>
    </submittedName>
</protein>
<accession>A0A8D5FRB3</accession>
<evidence type="ECO:0000313" key="1">
    <source>
        <dbReference type="EMBL" id="BCL59966.1"/>
    </source>
</evidence>
<evidence type="ECO:0000313" key="2">
    <source>
        <dbReference type="Proteomes" id="UP000826725"/>
    </source>
</evidence>
<proteinExistence type="predicted"/>
<sequence length="219" mass="24726">MGLNFETEFDTSAWQAGLNALTKKRMKLAMGGALQKTASFAGKKVKRDIATRLKLPQKALENRIHVRTFKKDGVLRVWIGTEHLFPYSVGVPSVYGKTRKSGGVKVRRLRWPGAFMPKKAFNPGSVWIRMSSAKYTPELYPGKGFTARGKYDDPRFPIVQAVIEIEDLVEEAFGPLRDEIVQKFETLLSAEIDKQIMMKKEAGREQAAFRARFEEAVGK</sequence>
<dbReference type="Proteomes" id="UP000826725">
    <property type="component" value="Chromosome"/>
</dbReference>
<gene>
    <name evidence="1" type="ORF">DGMP_06590</name>
</gene>